<protein>
    <submittedName>
        <fullName evidence="2">Uncharacterized protein</fullName>
    </submittedName>
</protein>
<evidence type="ECO:0000313" key="3">
    <source>
        <dbReference type="Proteomes" id="UP000325684"/>
    </source>
</evidence>
<feature type="signal peptide" evidence="1">
    <location>
        <begin position="1"/>
        <end position="29"/>
    </location>
</feature>
<evidence type="ECO:0000256" key="1">
    <source>
        <dbReference type="SAM" id="SignalP"/>
    </source>
</evidence>
<dbReference type="AlphaFoldDB" id="A0A5N3P7B3"/>
<keyword evidence="3" id="KW-1185">Reference proteome</keyword>
<comment type="caution">
    <text evidence="2">The sequence shown here is derived from an EMBL/GenBank/DDBJ whole genome shotgun (WGS) entry which is preliminary data.</text>
</comment>
<dbReference type="OrthoDB" id="8021289at2"/>
<evidence type="ECO:0000313" key="2">
    <source>
        <dbReference type="EMBL" id="KAB0265606.1"/>
    </source>
</evidence>
<gene>
    <name evidence="2" type="ORF">FEZ63_17655</name>
</gene>
<proteinExistence type="predicted"/>
<organism evidence="2 3">
    <name type="scientific">Microvirga brassicacearum</name>
    <dbReference type="NCBI Taxonomy" id="2580413"/>
    <lineage>
        <taxon>Bacteria</taxon>
        <taxon>Pseudomonadati</taxon>
        <taxon>Pseudomonadota</taxon>
        <taxon>Alphaproteobacteria</taxon>
        <taxon>Hyphomicrobiales</taxon>
        <taxon>Methylobacteriaceae</taxon>
        <taxon>Microvirga</taxon>
    </lineage>
</organism>
<name>A0A5N3P7B3_9HYPH</name>
<dbReference type="Proteomes" id="UP000325684">
    <property type="component" value="Unassembled WGS sequence"/>
</dbReference>
<dbReference type="RefSeq" id="WP_150946921.1">
    <property type="nucleotide sequence ID" value="NZ_VCMV01000032.1"/>
</dbReference>
<keyword evidence="1" id="KW-0732">Signal</keyword>
<sequence length="107" mass="11671">MKIFSTRMTIRPVLAAAALAAAICGPALAQAPSDSKPLVLKVRPSGSDKAEDPRVRQEKLLKRLENSDYWVRSICVQCGDAWKHQIYAPFHPLEALGRKGNADASAE</sequence>
<reference evidence="2 3" key="1">
    <citation type="journal article" date="2019" name="Microorganisms">
        <title>Genome Insights into the Novel Species Microvirga brassicacearum, a Rapeseed Endophyte with Biotechnological Potential.</title>
        <authorList>
            <person name="Jimenez-Gomez A."/>
            <person name="Saati-Santamaria Z."/>
            <person name="Igual J.M."/>
            <person name="Rivas R."/>
            <person name="Mateos P.F."/>
            <person name="Garcia-Fraile P."/>
        </authorList>
    </citation>
    <scope>NUCLEOTIDE SEQUENCE [LARGE SCALE GENOMIC DNA]</scope>
    <source>
        <strain evidence="2 3">CDVBN77</strain>
    </source>
</reference>
<accession>A0A5N3P7B3</accession>
<feature type="chain" id="PRO_5024400861" evidence="1">
    <location>
        <begin position="30"/>
        <end position="107"/>
    </location>
</feature>
<dbReference type="EMBL" id="VCMV01000032">
    <property type="protein sequence ID" value="KAB0265606.1"/>
    <property type="molecule type" value="Genomic_DNA"/>
</dbReference>